<dbReference type="SMART" id="SM00448">
    <property type="entry name" value="REC"/>
    <property type="match status" value="1"/>
</dbReference>
<dbReference type="AlphaFoldDB" id="A0A644W8Y2"/>
<protein>
    <submittedName>
        <fullName evidence="2">Response regulator rcp1</fullName>
    </submittedName>
</protein>
<dbReference type="SUPFAM" id="SSF52172">
    <property type="entry name" value="CheY-like"/>
    <property type="match status" value="1"/>
</dbReference>
<dbReference type="InterPro" id="IPR001789">
    <property type="entry name" value="Sig_transdc_resp-reg_receiver"/>
</dbReference>
<sequence length="143" mass="16522">MSYNREIIILIAEDDDGHAELIVEGLRETGLKNQIIRFDNGSDIWDYLVDVHKEGGTENNAEYLVMLDINMPLVDGTEVLRRIKNRDDMKNIPVIMLTTTDDPREIEKCYQLGCNVYITKPVEFIKFAETLQKLGFFLQIIKV</sequence>
<dbReference type="GO" id="GO:0000160">
    <property type="term" value="P:phosphorelay signal transduction system"/>
    <property type="evidence" value="ECO:0007669"/>
    <property type="project" value="InterPro"/>
</dbReference>
<dbReference type="EMBL" id="VSSQ01000700">
    <property type="protein sequence ID" value="MPL99977.1"/>
    <property type="molecule type" value="Genomic_DNA"/>
</dbReference>
<accession>A0A644W8Y2</accession>
<name>A0A644W8Y2_9ZZZZ</name>
<dbReference type="PANTHER" id="PTHR44520:SF2">
    <property type="entry name" value="RESPONSE REGULATOR RCP1"/>
    <property type="match status" value="1"/>
</dbReference>
<dbReference type="Gene3D" id="3.40.50.2300">
    <property type="match status" value="1"/>
</dbReference>
<comment type="caution">
    <text evidence="2">The sequence shown here is derived from an EMBL/GenBank/DDBJ whole genome shotgun (WGS) entry which is preliminary data.</text>
</comment>
<proteinExistence type="predicted"/>
<dbReference type="InterPro" id="IPR011006">
    <property type="entry name" value="CheY-like_superfamily"/>
</dbReference>
<feature type="domain" description="Response regulatory" evidence="1">
    <location>
        <begin position="8"/>
        <end position="135"/>
    </location>
</feature>
<evidence type="ECO:0000259" key="1">
    <source>
        <dbReference type="PROSITE" id="PS50110"/>
    </source>
</evidence>
<dbReference type="PROSITE" id="PS50110">
    <property type="entry name" value="RESPONSE_REGULATORY"/>
    <property type="match status" value="1"/>
</dbReference>
<organism evidence="2">
    <name type="scientific">bioreactor metagenome</name>
    <dbReference type="NCBI Taxonomy" id="1076179"/>
    <lineage>
        <taxon>unclassified sequences</taxon>
        <taxon>metagenomes</taxon>
        <taxon>ecological metagenomes</taxon>
    </lineage>
</organism>
<dbReference type="CDD" id="cd17557">
    <property type="entry name" value="REC_Rcp-like"/>
    <property type="match status" value="1"/>
</dbReference>
<evidence type="ECO:0000313" key="2">
    <source>
        <dbReference type="EMBL" id="MPL99977.1"/>
    </source>
</evidence>
<dbReference type="InterPro" id="IPR052893">
    <property type="entry name" value="TCS_response_regulator"/>
</dbReference>
<dbReference type="Pfam" id="PF00072">
    <property type="entry name" value="Response_reg"/>
    <property type="match status" value="1"/>
</dbReference>
<dbReference type="PANTHER" id="PTHR44520">
    <property type="entry name" value="RESPONSE REGULATOR RCP1-RELATED"/>
    <property type="match status" value="1"/>
</dbReference>
<gene>
    <name evidence="2" type="primary">rcp1_2</name>
    <name evidence="2" type="ORF">SDC9_46199</name>
</gene>
<reference evidence="2" key="1">
    <citation type="submission" date="2019-08" db="EMBL/GenBank/DDBJ databases">
        <authorList>
            <person name="Kucharzyk K."/>
            <person name="Murdoch R.W."/>
            <person name="Higgins S."/>
            <person name="Loffler F."/>
        </authorList>
    </citation>
    <scope>NUCLEOTIDE SEQUENCE</scope>
</reference>